<proteinExistence type="predicted"/>
<name>A0A6M0K329_9GAMM</name>
<evidence type="ECO:0000313" key="3">
    <source>
        <dbReference type="Proteomes" id="UP000483379"/>
    </source>
</evidence>
<dbReference type="InterPro" id="IPR002716">
    <property type="entry name" value="PIN_dom"/>
</dbReference>
<dbReference type="SUPFAM" id="SSF88723">
    <property type="entry name" value="PIN domain-like"/>
    <property type="match status" value="1"/>
</dbReference>
<protein>
    <submittedName>
        <fullName evidence="2">Putative toxin-antitoxin system toxin component, PIN family</fullName>
    </submittedName>
</protein>
<feature type="domain" description="PIN" evidence="1">
    <location>
        <begin position="11"/>
        <end position="127"/>
    </location>
</feature>
<dbReference type="InterPro" id="IPR029060">
    <property type="entry name" value="PIN-like_dom_sf"/>
</dbReference>
<keyword evidence="3" id="KW-1185">Reference proteome</keyword>
<gene>
    <name evidence="2" type="ORF">G3446_18105</name>
</gene>
<dbReference type="Pfam" id="PF13470">
    <property type="entry name" value="PIN_3"/>
    <property type="match status" value="1"/>
</dbReference>
<dbReference type="NCBIfam" id="TIGR00305">
    <property type="entry name" value="putative toxin-antitoxin system toxin component, PIN family"/>
    <property type="match status" value="1"/>
</dbReference>
<dbReference type="Proteomes" id="UP000483379">
    <property type="component" value="Unassembled WGS sequence"/>
</dbReference>
<sequence>MRVESGRRATYRLVIDTNVWISGALNPAGAPGRLTRLALAAGVPIFSPDTFAELETRLMKPKFDRYVSRELRQGILHDLGAAADWVEIPASLATQTYCRDPDDDKFIHTALAARASWIVSGDQDLLDLSVTAVPDVRIVTPADALDLLPFAVGS</sequence>
<dbReference type="RefSeq" id="WP_164454241.1">
    <property type="nucleotide sequence ID" value="NZ_JAAIJQ010000062.1"/>
</dbReference>
<dbReference type="EMBL" id="JAAIJQ010000062">
    <property type="protein sequence ID" value="NEV63779.1"/>
    <property type="molecule type" value="Genomic_DNA"/>
</dbReference>
<comment type="caution">
    <text evidence="2">The sequence shown here is derived from an EMBL/GenBank/DDBJ whole genome shotgun (WGS) entry which is preliminary data.</text>
</comment>
<organism evidence="2 3">
    <name type="scientific">Thiorhodococcus minor</name>
    <dbReference type="NCBI Taxonomy" id="57489"/>
    <lineage>
        <taxon>Bacteria</taxon>
        <taxon>Pseudomonadati</taxon>
        <taxon>Pseudomonadota</taxon>
        <taxon>Gammaproteobacteria</taxon>
        <taxon>Chromatiales</taxon>
        <taxon>Chromatiaceae</taxon>
        <taxon>Thiorhodococcus</taxon>
    </lineage>
</organism>
<dbReference type="InterPro" id="IPR002850">
    <property type="entry name" value="PIN_toxin-like"/>
</dbReference>
<dbReference type="PANTHER" id="PTHR34610">
    <property type="entry name" value="SSL7007 PROTEIN"/>
    <property type="match status" value="1"/>
</dbReference>
<dbReference type="SMART" id="SM00670">
    <property type="entry name" value="PINc"/>
    <property type="match status" value="1"/>
</dbReference>
<accession>A0A6M0K329</accession>
<evidence type="ECO:0000259" key="1">
    <source>
        <dbReference type="SMART" id="SM00670"/>
    </source>
</evidence>
<dbReference type="AlphaFoldDB" id="A0A6M0K329"/>
<dbReference type="PANTHER" id="PTHR34610:SF3">
    <property type="entry name" value="SSL7007 PROTEIN"/>
    <property type="match status" value="1"/>
</dbReference>
<reference evidence="2 3" key="1">
    <citation type="submission" date="2020-02" db="EMBL/GenBank/DDBJ databases">
        <title>Genome sequences of Thiorhodococcus mannitoliphagus and Thiorhodococcus minor, purple sulfur photosynthetic bacteria in the gammaproteobacterial family, Chromatiaceae.</title>
        <authorList>
            <person name="Aviles F.A."/>
            <person name="Meyer T.E."/>
            <person name="Kyndt J.A."/>
        </authorList>
    </citation>
    <scope>NUCLEOTIDE SEQUENCE [LARGE SCALE GENOMIC DNA]</scope>
    <source>
        <strain evidence="2 3">DSM 11518</strain>
    </source>
</reference>
<evidence type="ECO:0000313" key="2">
    <source>
        <dbReference type="EMBL" id="NEV63779.1"/>
    </source>
</evidence>